<reference evidence="4" key="1">
    <citation type="submission" date="2016-10" db="EMBL/GenBank/DDBJ databases">
        <authorList>
            <person name="Varghese N."/>
            <person name="Submissions S."/>
        </authorList>
    </citation>
    <scope>NUCLEOTIDE SEQUENCE [LARGE SCALE GENOMIC DNA]</scope>
    <source>
        <strain evidence="4">DSM 45413</strain>
    </source>
</reference>
<accession>A0A1H8UR49</accession>
<dbReference type="Gene3D" id="3.40.50.1820">
    <property type="entry name" value="alpha/beta hydrolase"/>
    <property type="match status" value="1"/>
</dbReference>
<dbReference type="GO" id="GO:0016787">
    <property type="term" value="F:hydrolase activity"/>
    <property type="evidence" value="ECO:0007669"/>
    <property type="project" value="UniProtKB-KW"/>
</dbReference>
<evidence type="ECO:0000313" key="3">
    <source>
        <dbReference type="EMBL" id="SEP05394.1"/>
    </source>
</evidence>
<dbReference type="AlphaFoldDB" id="A0A1H8UR49"/>
<dbReference type="PANTHER" id="PTHR48081">
    <property type="entry name" value="AB HYDROLASE SUPERFAMILY PROTEIN C4A8.06C"/>
    <property type="match status" value="1"/>
</dbReference>
<feature type="domain" description="Alpha/beta hydrolase fold-3" evidence="2">
    <location>
        <begin position="93"/>
        <end position="301"/>
    </location>
</feature>
<keyword evidence="1" id="KW-0378">Hydrolase</keyword>
<dbReference type="RefSeq" id="WP_211435672.1">
    <property type="nucleotide sequence ID" value="NZ_FOEE01000009.1"/>
</dbReference>
<evidence type="ECO:0000256" key="1">
    <source>
        <dbReference type="ARBA" id="ARBA00022801"/>
    </source>
</evidence>
<name>A0A1H8UR49_9ACTN</name>
<protein>
    <submittedName>
        <fullName evidence="3">Acetyl esterase/lipase</fullName>
    </submittedName>
</protein>
<evidence type="ECO:0000259" key="2">
    <source>
        <dbReference type="Pfam" id="PF07859"/>
    </source>
</evidence>
<gene>
    <name evidence="3" type="ORF">SAMN05660991_03008</name>
</gene>
<dbReference type="Pfam" id="PF07859">
    <property type="entry name" value="Abhydrolase_3"/>
    <property type="match status" value="1"/>
</dbReference>
<sequence>MTAPEVPVAAVRAVPPYDTELIQVHAPYARDRVTLAPEMIPVVRPVIASTAAHALAGRPIIATDHTVPGLPGAPDVTVTVLERPDRRRGGPAVLYLHGGGLVIGDRFFGLGPVLGWVEDLDAVLVTVEYRLAPEHPYPAALDDCAAALSWLAAEAAPLGVDPGRLVLAGASAGGGLAAGLALRVRDSGGPALAAQVLIYPMLDDRNDTVSSRQFDGFGRWDRGSNDTGWDAYLGDRRGTDAVEAYAAPGRAPDLSGLPPTYIDVGSAEVFRDEDVAYASQLWADGGECELHVWPGGFHAFDMEAPTARLSAAMVETRTAWLRRTLLR</sequence>
<dbReference type="InterPro" id="IPR029058">
    <property type="entry name" value="AB_hydrolase_fold"/>
</dbReference>
<dbReference type="InterPro" id="IPR050300">
    <property type="entry name" value="GDXG_lipolytic_enzyme"/>
</dbReference>
<dbReference type="InterPro" id="IPR013094">
    <property type="entry name" value="AB_hydrolase_3"/>
</dbReference>
<dbReference type="SUPFAM" id="SSF53474">
    <property type="entry name" value="alpha/beta-Hydrolases"/>
    <property type="match status" value="1"/>
</dbReference>
<dbReference type="STRING" id="673521.SAMN05660991_03008"/>
<evidence type="ECO:0000313" key="4">
    <source>
        <dbReference type="Proteomes" id="UP000198960"/>
    </source>
</evidence>
<dbReference type="PANTHER" id="PTHR48081:SF8">
    <property type="entry name" value="ALPHA_BETA HYDROLASE FOLD-3 DOMAIN-CONTAINING PROTEIN-RELATED"/>
    <property type="match status" value="1"/>
</dbReference>
<dbReference type="EMBL" id="FOEE01000009">
    <property type="protein sequence ID" value="SEP05394.1"/>
    <property type="molecule type" value="Genomic_DNA"/>
</dbReference>
<proteinExistence type="predicted"/>
<keyword evidence="4" id="KW-1185">Reference proteome</keyword>
<organism evidence="3 4">
    <name type="scientific">Trujillonella endophytica</name>
    <dbReference type="NCBI Taxonomy" id="673521"/>
    <lineage>
        <taxon>Bacteria</taxon>
        <taxon>Bacillati</taxon>
        <taxon>Actinomycetota</taxon>
        <taxon>Actinomycetes</taxon>
        <taxon>Geodermatophilales</taxon>
        <taxon>Geodermatophilaceae</taxon>
        <taxon>Trujillonella</taxon>
    </lineage>
</organism>
<dbReference type="Proteomes" id="UP000198960">
    <property type="component" value="Unassembled WGS sequence"/>
</dbReference>